<gene>
    <name evidence="2" type="ORF">HNY73_007738</name>
</gene>
<dbReference type="EMBL" id="JABXBU010000012">
    <property type="protein sequence ID" value="KAF8789828.1"/>
    <property type="molecule type" value="Genomic_DNA"/>
</dbReference>
<dbReference type="Proteomes" id="UP000807504">
    <property type="component" value="Unassembled WGS sequence"/>
</dbReference>
<reference evidence="2" key="2">
    <citation type="submission" date="2020-06" db="EMBL/GenBank/DDBJ databases">
        <authorList>
            <person name="Sheffer M."/>
        </authorList>
    </citation>
    <scope>NUCLEOTIDE SEQUENCE</scope>
</reference>
<proteinExistence type="predicted"/>
<reference evidence="2" key="1">
    <citation type="journal article" date="2020" name="bioRxiv">
        <title>Chromosome-level reference genome of the European wasp spider Argiope bruennichi: a resource for studies on range expansion and evolutionary adaptation.</title>
        <authorList>
            <person name="Sheffer M.M."/>
            <person name="Hoppe A."/>
            <person name="Krehenwinkel H."/>
            <person name="Uhl G."/>
            <person name="Kuss A.W."/>
            <person name="Jensen L."/>
            <person name="Jensen C."/>
            <person name="Gillespie R.G."/>
            <person name="Hoff K.J."/>
            <person name="Prost S."/>
        </authorList>
    </citation>
    <scope>NUCLEOTIDE SEQUENCE</scope>
</reference>
<keyword evidence="3" id="KW-1185">Reference proteome</keyword>
<evidence type="ECO:0000256" key="1">
    <source>
        <dbReference type="SAM" id="MobiDB-lite"/>
    </source>
</evidence>
<accession>A0A8T0FHY2</accession>
<feature type="region of interest" description="Disordered" evidence="1">
    <location>
        <begin position="1"/>
        <end position="26"/>
    </location>
</feature>
<evidence type="ECO:0000313" key="2">
    <source>
        <dbReference type="EMBL" id="KAF8789828.1"/>
    </source>
</evidence>
<organism evidence="2 3">
    <name type="scientific">Argiope bruennichi</name>
    <name type="common">Wasp spider</name>
    <name type="synonym">Aranea bruennichi</name>
    <dbReference type="NCBI Taxonomy" id="94029"/>
    <lineage>
        <taxon>Eukaryota</taxon>
        <taxon>Metazoa</taxon>
        <taxon>Ecdysozoa</taxon>
        <taxon>Arthropoda</taxon>
        <taxon>Chelicerata</taxon>
        <taxon>Arachnida</taxon>
        <taxon>Araneae</taxon>
        <taxon>Araneomorphae</taxon>
        <taxon>Entelegynae</taxon>
        <taxon>Araneoidea</taxon>
        <taxon>Araneidae</taxon>
        <taxon>Argiope</taxon>
    </lineage>
</organism>
<dbReference type="AlphaFoldDB" id="A0A8T0FHY2"/>
<feature type="region of interest" description="Disordered" evidence="1">
    <location>
        <begin position="38"/>
        <end position="73"/>
    </location>
</feature>
<name>A0A8T0FHY2_ARGBR</name>
<comment type="caution">
    <text evidence="2">The sequence shown here is derived from an EMBL/GenBank/DDBJ whole genome shotgun (WGS) entry which is preliminary data.</text>
</comment>
<evidence type="ECO:0000313" key="3">
    <source>
        <dbReference type="Proteomes" id="UP000807504"/>
    </source>
</evidence>
<sequence>MGGRKGSRQGQAQKGPRKEQAWWNVGRGANVRQKLIRRTTGRREGTKSEAGRGGRRRVQEGKEEGRDQVGETKMGNSSYLIVGEGAYYSECRLRHQIHCTNA</sequence>
<feature type="compositionally biased region" description="Basic and acidic residues" evidence="1">
    <location>
        <begin position="41"/>
        <end position="70"/>
    </location>
</feature>
<protein>
    <submittedName>
        <fullName evidence="2">Uncharacterized protein</fullName>
    </submittedName>
</protein>